<name>A0ABV9T0Q8_9BACT</name>
<dbReference type="PANTHER" id="PTHR35535">
    <property type="entry name" value="HEAT SHOCK PROTEIN HSLJ"/>
    <property type="match status" value="1"/>
</dbReference>
<dbReference type="Gene3D" id="2.40.128.640">
    <property type="match status" value="1"/>
</dbReference>
<dbReference type="EMBL" id="JBHSJJ010000005">
    <property type="protein sequence ID" value="MFC4872188.1"/>
    <property type="molecule type" value="Genomic_DNA"/>
</dbReference>
<keyword evidence="4" id="KW-1185">Reference proteome</keyword>
<evidence type="ECO:0000313" key="4">
    <source>
        <dbReference type="Proteomes" id="UP001595818"/>
    </source>
</evidence>
<feature type="domain" description="DUF306" evidence="2">
    <location>
        <begin position="142"/>
        <end position="248"/>
    </location>
</feature>
<organism evidence="3 4">
    <name type="scientific">Negadavirga shengliensis</name>
    <dbReference type="NCBI Taxonomy" id="1389218"/>
    <lineage>
        <taxon>Bacteria</taxon>
        <taxon>Pseudomonadati</taxon>
        <taxon>Bacteroidota</taxon>
        <taxon>Cytophagia</taxon>
        <taxon>Cytophagales</taxon>
        <taxon>Cyclobacteriaceae</taxon>
        <taxon>Negadavirga</taxon>
    </lineage>
</organism>
<dbReference type="RefSeq" id="WP_377064365.1">
    <property type="nucleotide sequence ID" value="NZ_JBHSJJ010000005.1"/>
</dbReference>
<feature type="signal peptide" evidence="1">
    <location>
        <begin position="1"/>
        <end position="21"/>
    </location>
</feature>
<dbReference type="Gene3D" id="2.40.128.270">
    <property type="match status" value="1"/>
</dbReference>
<evidence type="ECO:0000256" key="1">
    <source>
        <dbReference type="SAM" id="SignalP"/>
    </source>
</evidence>
<dbReference type="InterPro" id="IPR053147">
    <property type="entry name" value="Hsp_HslJ-like"/>
</dbReference>
<gene>
    <name evidence="3" type="ORF">ACFPFU_10845</name>
</gene>
<dbReference type="InterPro" id="IPR005184">
    <property type="entry name" value="DUF306_Meta_HslJ"/>
</dbReference>
<accession>A0ABV9T0Q8</accession>
<evidence type="ECO:0000259" key="2">
    <source>
        <dbReference type="Pfam" id="PF03724"/>
    </source>
</evidence>
<reference evidence="4" key="1">
    <citation type="journal article" date="2019" name="Int. J. Syst. Evol. Microbiol.">
        <title>The Global Catalogue of Microorganisms (GCM) 10K type strain sequencing project: providing services to taxonomists for standard genome sequencing and annotation.</title>
        <authorList>
            <consortium name="The Broad Institute Genomics Platform"/>
            <consortium name="The Broad Institute Genome Sequencing Center for Infectious Disease"/>
            <person name="Wu L."/>
            <person name="Ma J."/>
        </authorList>
    </citation>
    <scope>NUCLEOTIDE SEQUENCE [LARGE SCALE GENOMIC DNA]</scope>
    <source>
        <strain evidence="4">CGMCC 4.7466</strain>
    </source>
</reference>
<evidence type="ECO:0000313" key="3">
    <source>
        <dbReference type="EMBL" id="MFC4872188.1"/>
    </source>
</evidence>
<dbReference type="InterPro" id="IPR038670">
    <property type="entry name" value="HslJ-like_sf"/>
</dbReference>
<dbReference type="Proteomes" id="UP001595818">
    <property type="component" value="Unassembled WGS sequence"/>
</dbReference>
<dbReference type="InterPro" id="IPR007298">
    <property type="entry name" value="Cu-R_lipoprotein_NlpE"/>
</dbReference>
<dbReference type="PANTHER" id="PTHR35535:SF1">
    <property type="entry name" value="HEAT SHOCK PROTEIN HSLJ"/>
    <property type="match status" value="1"/>
</dbReference>
<comment type="caution">
    <text evidence="3">The sequence shown here is derived from an EMBL/GenBank/DDBJ whole genome shotgun (WGS) entry which is preliminary data.</text>
</comment>
<sequence>MKGVILIFLAGCVLWGCQTQSAVTYDGHTSANSLDWEGYYKGTLPCADCEGIATVIRLDREQTYSIQTQYLGKSDQTYTSEGTFEWNEGGSIITLSGMENGPNQYQVGENRLFQLDKKGSRITGPLADKYILEKTSDIKNDPLTNVKWILKDLAGKYTDQSKHGIYIQFDADENRVSGFGGCNQFFGQYEQKEGNKLEFERLVRTQKLCWGLGDLEDRVFQMLEMTDNYTIEEGILTMKSMEMEVLLRWTAEE</sequence>
<proteinExistence type="predicted"/>
<keyword evidence="1" id="KW-0732">Signal</keyword>
<protein>
    <submittedName>
        <fullName evidence="3">Copper resistance protein NlpE N-terminal domain-containing protein</fullName>
    </submittedName>
</protein>
<dbReference type="Pfam" id="PF03724">
    <property type="entry name" value="META"/>
    <property type="match status" value="1"/>
</dbReference>
<feature type="chain" id="PRO_5045102511" evidence="1">
    <location>
        <begin position="22"/>
        <end position="253"/>
    </location>
</feature>
<dbReference type="Pfam" id="PF04170">
    <property type="entry name" value="NlpE"/>
    <property type="match status" value="1"/>
</dbReference>